<feature type="coiled-coil region" evidence="1">
    <location>
        <begin position="25"/>
        <end position="52"/>
    </location>
</feature>
<reference evidence="2 3" key="1">
    <citation type="submission" date="2019-04" db="EMBL/GenBank/DDBJ databases">
        <authorList>
            <person name="Li M."/>
            <person name="Gao C."/>
        </authorList>
    </citation>
    <scope>NUCLEOTIDE SEQUENCE [LARGE SCALE GENOMIC DNA]</scope>
    <source>
        <strain evidence="2 3">BGMRC 2031</strain>
    </source>
</reference>
<accession>A0ABY2SJK6</accession>
<dbReference type="RefSeq" id="WP_136991048.1">
    <property type="nucleotide sequence ID" value="NZ_SZPQ01000022.1"/>
</dbReference>
<organism evidence="2 3">
    <name type="scientific">Martelella alba</name>
    <dbReference type="NCBI Taxonomy" id="2590451"/>
    <lineage>
        <taxon>Bacteria</taxon>
        <taxon>Pseudomonadati</taxon>
        <taxon>Pseudomonadota</taxon>
        <taxon>Alphaproteobacteria</taxon>
        <taxon>Hyphomicrobiales</taxon>
        <taxon>Aurantimonadaceae</taxon>
        <taxon>Martelella</taxon>
    </lineage>
</organism>
<dbReference type="Pfam" id="PF02090">
    <property type="entry name" value="SPAM"/>
    <property type="match status" value="1"/>
</dbReference>
<comment type="caution">
    <text evidence="2">The sequence shown here is derived from an EMBL/GenBank/DDBJ whole genome shotgun (WGS) entry which is preliminary data.</text>
</comment>
<evidence type="ECO:0000313" key="3">
    <source>
        <dbReference type="Proteomes" id="UP000305202"/>
    </source>
</evidence>
<protein>
    <recommendedName>
        <fullName evidence="4">Surface presentation of antigen gene type M protein</fullName>
    </recommendedName>
</protein>
<keyword evidence="3" id="KW-1185">Reference proteome</keyword>
<gene>
    <name evidence="2" type="ORF">FCN80_15350</name>
</gene>
<proteinExistence type="predicted"/>
<sequence>MTLLHKVNALIERCGTQQRRCDLLLQQGERRRRGLQDEITQLRTQYAATRQLMELERPQGQLDRTRLFLRQRRLAVIRRQLQDMAVREKNLSQDLAEIGRELEDIRCRRRLWQRQQEKYRHWSGRQRQQRMLRRLRQEETEIQEIITWKS</sequence>
<dbReference type="Proteomes" id="UP000305202">
    <property type="component" value="Unassembled WGS sequence"/>
</dbReference>
<name>A0ABY2SJK6_9HYPH</name>
<evidence type="ECO:0008006" key="4">
    <source>
        <dbReference type="Google" id="ProtNLM"/>
    </source>
</evidence>
<dbReference type="InterPro" id="IPR002954">
    <property type="entry name" value="Salm_SPAgM"/>
</dbReference>
<evidence type="ECO:0000256" key="1">
    <source>
        <dbReference type="SAM" id="Coils"/>
    </source>
</evidence>
<keyword evidence="1" id="KW-0175">Coiled coil</keyword>
<dbReference type="EMBL" id="SZPQ01000022">
    <property type="protein sequence ID" value="TKI05082.1"/>
    <property type="molecule type" value="Genomic_DNA"/>
</dbReference>
<evidence type="ECO:0000313" key="2">
    <source>
        <dbReference type="EMBL" id="TKI05082.1"/>
    </source>
</evidence>
<feature type="coiled-coil region" evidence="1">
    <location>
        <begin position="88"/>
        <end position="145"/>
    </location>
</feature>